<keyword evidence="4" id="KW-0436">Ligase</keyword>
<evidence type="ECO:0000256" key="1">
    <source>
        <dbReference type="ARBA" id="ARBA00022723"/>
    </source>
</evidence>
<dbReference type="PATRIC" id="fig|1028800.3.peg.3522"/>
<reference evidence="5" key="1">
    <citation type="journal article" date="2014" name="BMC Genomics">
        <title>Genome sequencing of two Neorhizobium galegae strains reveals a noeT gene responsible for the unusual acetylation of the nodulation factors.</title>
        <authorList>
            <person name="Osterman J."/>
            <person name="Marsh J."/>
            <person name="Laine P.K."/>
            <person name="Zeng Z."/>
            <person name="Alatalo E."/>
            <person name="Sullivan J.T."/>
            <person name="Young J.P."/>
            <person name="Thomas-Oates J."/>
            <person name="Paulin L."/>
            <person name="Lindstrom K."/>
        </authorList>
    </citation>
    <scope>NUCLEOTIDE SEQUENCE [LARGE SCALE GENOMIC DNA]</scope>
    <source>
        <strain evidence="5">HAMBI 540</strain>
    </source>
</reference>
<dbReference type="HOGENOM" id="CLU_000022_59_0_5"/>
<keyword evidence="5" id="KW-1185">Reference proteome</keyword>
<protein>
    <submittedName>
        <fullName evidence="4">Acyl-CoA ligase (AMP-forming), exosortase system type 1 associated</fullName>
    </submittedName>
</protein>
<dbReference type="Pfam" id="PF13193">
    <property type="entry name" value="AMP-binding_C"/>
    <property type="match status" value="1"/>
</dbReference>
<dbReference type="SUPFAM" id="SSF56801">
    <property type="entry name" value="Acetyl-CoA synthetase-like"/>
    <property type="match status" value="1"/>
</dbReference>
<name>A0A068SUR7_NEOGA</name>
<evidence type="ECO:0000259" key="3">
    <source>
        <dbReference type="Pfam" id="PF13193"/>
    </source>
</evidence>
<dbReference type="PROSITE" id="PS00455">
    <property type="entry name" value="AMP_BINDING"/>
    <property type="match status" value="1"/>
</dbReference>
<dbReference type="AlphaFoldDB" id="A0A068SUR7"/>
<dbReference type="RefSeq" id="WP_051909499.1">
    <property type="nucleotide sequence ID" value="NZ_HG938353.1"/>
</dbReference>
<dbReference type="PANTHER" id="PTHR43767">
    <property type="entry name" value="LONG-CHAIN-FATTY-ACID--COA LIGASE"/>
    <property type="match status" value="1"/>
</dbReference>
<proteinExistence type="predicted"/>
<dbReference type="InterPro" id="IPR050237">
    <property type="entry name" value="ATP-dep_AMP-bd_enzyme"/>
</dbReference>
<dbReference type="GeneID" id="24255293"/>
<dbReference type="PANTHER" id="PTHR43767:SF1">
    <property type="entry name" value="NONRIBOSOMAL PEPTIDE SYNTHASE PES1 (EUROFUNG)-RELATED"/>
    <property type="match status" value="1"/>
</dbReference>
<feature type="domain" description="AMP-dependent synthetase/ligase" evidence="2">
    <location>
        <begin position="14"/>
        <end position="370"/>
    </location>
</feature>
<dbReference type="KEGG" id="ngg:RG540_CH34650"/>
<evidence type="ECO:0000313" key="5">
    <source>
        <dbReference type="Proteomes" id="UP000028181"/>
    </source>
</evidence>
<dbReference type="InterPro" id="IPR025110">
    <property type="entry name" value="AMP-bd_C"/>
</dbReference>
<dbReference type="Gene3D" id="3.40.50.12780">
    <property type="entry name" value="N-terminal domain of ligase-like"/>
    <property type="match status" value="1"/>
</dbReference>
<dbReference type="Pfam" id="PF00501">
    <property type="entry name" value="AMP-binding"/>
    <property type="match status" value="1"/>
</dbReference>
<evidence type="ECO:0000259" key="2">
    <source>
        <dbReference type="Pfam" id="PF00501"/>
    </source>
</evidence>
<dbReference type="eggNOG" id="COG0318">
    <property type="taxonomic scope" value="Bacteria"/>
</dbReference>
<organism evidence="4 5">
    <name type="scientific">Neorhizobium galegae bv. orientalis str. HAMBI 540</name>
    <dbReference type="NCBI Taxonomy" id="1028800"/>
    <lineage>
        <taxon>Bacteria</taxon>
        <taxon>Pseudomonadati</taxon>
        <taxon>Pseudomonadota</taxon>
        <taxon>Alphaproteobacteria</taxon>
        <taxon>Hyphomicrobiales</taxon>
        <taxon>Rhizobiaceae</taxon>
        <taxon>Rhizobium/Agrobacterium group</taxon>
        <taxon>Neorhizobium</taxon>
    </lineage>
</organism>
<dbReference type="InterPro" id="IPR000873">
    <property type="entry name" value="AMP-dep_synth/lig_dom"/>
</dbReference>
<keyword evidence="1" id="KW-0479">Metal-binding</keyword>
<dbReference type="EMBL" id="HG938353">
    <property type="protein sequence ID" value="CDN49629.1"/>
    <property type="molecule type" value="Genomic_DNA"/>
</dbReference>
<dbReference type="GO" id="GO:0016878">
    <property type="term" value="F:acid-thiol ligase activity"/>
    <property type="evidence" value="ECO:0007669"/>
    <property type="project" value="UniProtKB-ARBA"/>
</dbReference>
<dbReference type="InterPro" id="IPR045851">
    <property type="entry name" value="AMP-bd_C_sf"/>
</dbReference>
<dbReference type="InterPro" id="IPR042099">
    <property type="entry name" value="ANL_N_sf"/>
</dbReference>
<sequence>MNALTTNFYQLLADNLDARPGKPAIIDGHRAASYAAVAAEVDRLAGYLQSRNIRPGDRVIVHLRKSIAEVTAMFAIAKVGGVIVNVNTQWTVEQLEYVANDCGARLLIVEARVAEALGARKLPDTVDNVLVKGKLPADTIFDVWDHLPEDFSGDEIARLDTELAMIIYTSGSTGMPKGVMLTHRNIVAGARSVSRYLGLREDDRLLSVLPYSFDYGLNQLTTMMLMGGTVVHQAVPMATEIVLAMQRHRVTGVAAVPPLWSQIVRLLKDNPVEFPALRRITNSGGKISLNILEQIPRVFPDADIYLMYGLTEAFRSTYLSPQKFTRKMGAIGQAIPGAEVYVIKHGEGIAYPGEQGELVHRGPLVSLGYWGKPEITEQKIRPCPELWHLIGDEPVVYSGDIVRIDADGDLWFIGRNDAMIKTSGFRVSPDEIEDLVCRSGVVAEAVAFGVDDEELGQTVHVAITPIGEFDEEALLRYCRRAMPSYMVPRQFHVWAEGMPRTSSGKLARPDVVRLSRECMQGGEIVLSAPPPAVPVKVTETRENLQ</sequence>
<dbReference type="InterPro" id="IPR020845">
    <property type="entry name" value="AMP-binding_CS"/>
</dbReference>
<accession>A0A068SUR7</accession>
<dbReference type="OrthoDB" id="9803968at2"/>
<dbReference type="GO" id="GO:0046872">
    <property type="term" value="F:metal ion binding"/>
    <property type="evidence" value="ECO:0007669"/>
    <property type="project" value="UniProtKB-KW"/>
</dbReference>
<gene>
    <name evidence="4" type="ORF">RG540_CH34650</name>
</gene>
<dbReference type="Proteomes" id="UP000028181">
    <property type="component" value="Chromosome I"/>
</dbReference>
<dbReference type="Gene3D" id="3.30.300.30">
    <property type="match status" value="1"/>
</dbReference>
<feature type="domain" description="AMP-binding enzyme C-terminal" evidence="3">
    <location>
        <begin position="431"/>
        <end position="505"/>
    </location>
</feature>
<evidence type="ECO:0000313" key="4">
    <source>
        <dbReference type="EMBL" id="CDN49629.1"/>
    </source>
</evidence>